<dbReference type="PANTHER" id="PTHR40265:SF1">
    <property type="entry name" value="GLYOXALASE-LIKE DOMAIN-CONTAINING PROTEIN"/>
    <property type="match status" value="1"/>
</dbReference>
<evidence type="ECO:0000259" key="1">
    <source>
        <dbReference type="Pfam" id="PF13468"/>
    </source>
</evidence>
<proteinExistence type="predicted"/>
<reference evidence="2 3" key="1">
    <citation type="submission" date="2016-11" db="EMBL/GenBank/DDBJ databases">
        <authorList>
            <person name="Jaros S."/>
            <person name="Januszkiewicz K."/>
            <person name="Wedrychowicz H."/>
        </authorList>
    </citation>
    <scope>NUCLEOTIDE SEQUENCE [LARGE SCALE GENOMIC DNA]</scope>
    <source>
        <strain evidence="2 3">DSM 16010</strain>
    </source>
</reference>
<dbReference type="InterPro" id="IPR029068">
    <property type="entry name" value="Glyas_Bleomycin-R_OHBP_Dase"/>
</dbReference>
<sequence>MIQFDHIIHYVNHLDEARKEAPLEIHSGGVHKRLGTENLLSYIDTRYIEYLTIRDRDQFHDHLREAEDSFAKAIHKCNYTEGFIRYALATDDIVQLCERYRAQGFKTFGPLYMERETNGETLRWSLLYILSETHMFPFFIQWEEDDDARRERIRSFGASMEPAEMKITQTVKDAAEWQAFFDVIGIWKGQVDENTVIEIEQGDHPDMSIEIGTGGESGDYLGADYKFI</sequence>
<dbReference type="STRING" id="1123231.SAMN02745189_01152"/>
<gene>
    <name evidence="2" type="ORF">SAMN02745189_01152</name>
</gene>
<accession>A0A1M7EA01</accession>
<dbReference type="RefSeq" id="WP_072709286.1">
    <property type="nucleotide sequence ID" value="NZ_FRCF01000003.1"/>
</dbReference>
<organism evidence="2 3">
    <name type="scientific">Lacicoccus alkaliphilus DSM 16010</name>
    <dbReference type="NCBI Taxonomy" id="1123231"/>
    <lineage>
        <taxon>Bacteria</taxon>
        <taxon>Bacillati</taxon>
        <taxon>Bacillota</taxon>
        <taxon>Bacilli</taxon>
        <taxon>Bacillales</taxon>
        <taxon>Salinicoccaceae</taxon>
        <taxon>Lacicoccus</taxon>
    </lineage>
</organism>
<dbReference type="Proteomes" id="UP000184206">
    <property type="component" value="Unassembled WGS sequence"/>
</dbReference>
<protein>
    <submittedName>
        <fullName evidence="2">Glyoxalase-like domain-containing protein</fullName>
    </submittedName>
</protein>
<evidence type="ECO:0000313" key="2">
    <source>
        <dbReference type="EMBL" id="SHL88557.1"/>
    </source>
</evidence>
<dbReference type="Pfam" id="PF13468">
    <property type="entry name" value="Glyoxalase_3"/>
    <property type="match status" value="1"/>
</dbReference>
<dbReference type="InterPro" id="IPR025870">
    <property type="entry name" value="Glyoxalase-like_dom"/>
</dbReference>
<evidence type="ECO:0000313" key="3">
    <source>
        <dbReference type="Proteomes" id="UP000184206"/>
    </source>
</evidence>
<dbReference type="OrthoDB" id="9111355at2"/>
<dbReference type="EMBL" id="FRCF01000003">
    <property type="protein sequence ID" value="SHL88557.1"/>
    <property type="molecule type" value="Genomic_DNA"/>
</dbReference>
<keyword evidence="3" id="KW-1185">Reference proteome</keyword>
<feature type="domain" description="Glyoxalase-like" evidence="1">
    <location>
        <begin position="4"/>
        <end position="152"/>
    </location>
</feature>
<dbReference type="Gene3D" id="3.10.180.10">
    <property type="entry name" value="2,3-Dihydroxybiphenyl 1,2-Dioxygenase, domain 1"/>
    <property type="match status" value="1"/>
</dbReference>
<name>A0A1M7EA01_9BACL</name>
<dbReference type="PANTHER" id="PTHR40265">
    <property type="entry name" value="BLL2707 PROTEIN"/>
    <property type="match status" value="1"/>
</dbReference>
<dbReference type="AlphaFoldDB" id="A0A1M7EA01"/>